<dbReference type="EMBL" id="CM046393">
    <property type="protein sequence ID" value="KAI8549405.1"/>
    <property type="molecule type" value="Genomic_DNA"/>
</dbReference>
<proteinExistence type="predicted"/>
<name>A0ACC0N885_RHOML</name>
<gene>
    <name evidence="1" type="ORF">RHMOL_Rhmol06G0022300</name>
</gene>
<accession>A0ACC0N885</accession>
<reference evidence="1" key="1">
    <citation type="submission" date="2022-02" db="EMBL/GenBank/DDBJ databases">
        <title>Plant Genome Project.</title>
        <authorList>
            <person name="Zhang R.-G."/>
        </authorList>
    </citation>
    <scope>NUCLEOTIDE SEQUENCE</scope>
    <source>
        <strain evidence="1">AT1</strain>
    </source>
</reference>
<keyword evidence="2" id="KW-1185">Reference proteome</keyword>
<comment type="caution">
    <text evidence="1">The sequence shown here is derived from an EMBL/GenBank/DDBJ whole genome shotgun (WGS) entry which is preliminary data.</text>
</comment>
<evidence type="ECO:0000313" key="1">
    <source>
        <dbReference type="EMBL" id="KAI8549405.1"/>
    </source>
</evidence>
<dbReference type="Proteomes" id="UP001062846">
    <property type="component" value="Chromosome 6"/>
</dbReference>
<sequence>MCDLLDGRGKETLEVSVCREASEKTPRAFRAFRRLGYLQASGRAYHRLGMFTAAIKVIVTYLFDGSWIFLFLTVLNSPREERFILGPYVFSVTAHNVRFEVQSSD</sequence>
<evidence type="ECO:0000313" key="2">
    <source>
        <dbReference type="Proteomes" id="UP001062846"/>
    </source>
</evidence>
<protein>
    <submittedName>
        <fullName evidence="1">Uncharacterized protein</fullName>
    </submittedName>
</protein>
<organism evidence="1 2">
    <name type="scientific">Rhododendron molle</name>
    <name type="common">Chinese azalea</name>
    <name type="synonym">Azalea mollis</name>
    <dbReference type="NCBI Taxonomy" id="49168"/>
    <lineage>
        <taxon>Eukaryota</taxon>
        <taxon>Viridiplantae</taxon>
        <taxon>Streptophyta</taxon>
        <taxon>Embryophyta</taxon>
        <taxon>Tracheophyta</taxon>
        <taxon>Spermatophyta</taxon>
        <taxon>Magnoliopsida</taxon>
        <taxon>eudicotyledons</taxon>
        <taxon>Gunneridae</taxon>
        <taxon>Pentapetalae</taxon>
        <taxon>asterids</taxon>
        <taxon>Ericales</taxon>
        <taxon>Ericaceae</taxon>
        <taxon>Ericoideae</taxon>
        <taxon>Rhodoreae</taxon>
        <taxon>Rhododendron</taxon>
    </lineage>
</organism>